<proteinExistence type="inferred from homology"/>
<accession>A0A2X0MA07</accession>
<gene>
    <name evidence="4" type="primary">BQ5605_C006g04053</name>
    <name evidence="4" type="ORF">BQ5605_C006G04053</name>
</gene>
<feature type="domain" description="Fumarylacetoacetase-like C-terminal" evidence="3">
    <location>
        <begin position="32"/>
        <end position="82"/>
    </location>
</feature>
<evidence type="ECO:0000313" key="4">
    <source>
        <dbReference type="EMBL" id="SGY55629.1"/>
    </source>
</evidence>
<evidence type="ECO:0000256" key="2">
    <source>
        <dbReference type="ARBA" id="ARBA00022723"/>
    </source>
</evidence>
<evidence type="ECO:0000256" key="1">
    <source>
        <dbReference type="ARBA" id="ARBA00010211"/>
    </source>
</evidence>
<dbReference type="Proteomes" id="UP000249464">
    <property type="component" value="Unassembled WGS sequence"/>
</dbReference>
<keyword evidence="2" id="KW-0479">Metal-binding</keyword>
<dbReference type="Gene3D" id="3.90.850.10">
    <property type="entry name" value="Fumarylacetoacetase-like, C-terminal domain"/>
    <property type="match status" value="1"/>
</dbReference>
<evidence type="ECO:0000313" key="5">
    <source>
        <dbReference type="Proteomes" id="UP000249464"/>
    </source>
</evidence>
<comment type="similarity">
    <text evidence="1">Belongs to the FAH family.</text>
</comment>
<protein>
    <submittedName>
        <fullName evidence="4">BQ5605_C006g04053 protein</fullName>
    </submittedName>
</protein>
<dbReference type="EMBL" id="FQNC01000044">
    <property type="protein sequence ID" value="SGY55629.1"/>
    <property type="molecule type" value="Genomic_DNA"/>
</dbReference>
<dbReference type="Pfam" id="PF01557">
    <property type="entry name" value="FAA_hydrolase"/>
    <property type="match status" value="1"/>
</dbReference>
<dbReference type="AlphaFoldDB" id="A0A2X0MA07"/>
<dbReference type="InterPro" id="IPR011234">
    <property type="entry name" value="Fumarylacetoacetase-like_C"/>
</dbReference>
<name>A0A2X0MA07_9BASI</name>
<dbReference type="InterPro" id="IPR036663">
    <property type="entry name" value="Fumarylacetoacetase_C_sf"/>
</dbReference>
<dbReference type="PANTHER" id="PTHR11820">
    <property type="entry name" value="ACYLPYRUVASE"/>
    <property type="match status" value="1"/>
</dbReference>
<dbReference type="GO" id="GO:0018773">
    <property type="term" value="F:acetylpyruvate hydrolase activity"/>
    <property type="evidence" value="ECO:0007669"/>
    <property type="project" value="TreeGrafter"/>
</dbReference>
<organism evidence="4 5">
    <name type="scientific">Microbotryum silenes-dioicae</name>
    <dbReference type="NCBI Taxonomy" id="796604"/>
    <lineage>
        <taxon>Eukaryota</taxon>
        <taxon>Fungi</taxon>
        <taxon>Dikarya</taxon>
        <taxon>Basidiomycota</taxon>
        <taxon>Pucciniomycotina</taxon>
        <taxon>Microbotryomycetes</taxon>
        <taxon>Microbotryales</taxon>
        <taxon>Microbotryaceae</taxon>
        <taxon>Microbotryum</taxon>
    </lineage>
</organism>
<dbReference type="GO" id="GO:0046872">
    <property type="term" value="F:metal ion binding"/>
    <property type="evidence" value="ECO:0007669"/>
    <property type="project" value="UniProtKB-KW"/>
</dbReference>
<dbReference type="STRING" id="796604.A0A2X0MA07"/>
<evidence type="ECO:0000259" key="3">
    <source>
        <dbReference type="Pfam" id="PF01557"/>
    </source>
</evidence>
<dbReference type="SUPFAM" id="SSF56529">
    <property type="entry name" value="FAH"/>
    <property type="match status" value="1"/>
</dbReference>
<sequence>MTRDYTKIHVNSSSKVTRRTPMFKPRRYKIVLSSTTLKAGTIILTGTPSGIGFFYEPKEILVHGSIFKVESGGIGSLINEVVEEGKV</sequence>
<keyword evidence="5" id="KW-1185">Reference proteome</keyword>
<dbReference type="PANTHER" id="PTHR11820:SF7">
    <property type="entry name" value="ACYLPYRUVASE FAHD1, MITOCHONDRIAL"/>
    <property type="match status" value="1"/>
</dbReference>
<reference evidence="4 5" key="1">
    <citation type="submission" date="2016-11" db="EMBL/GenBank/DDBJ databases">
        <authorList>
            <person name="Jaros S."/>
            <person name="Januszkiewicz K."/>
            <person name="Wedrychowicz H."/>
        </authorList>
    </citation>
    <scope>NUCLEOTIDE SEQUENCE [LARGE SCALE GENOMIC DNA]</scope>
</reference>